<evidence type="ECO:0000313" key="1">
    <source>
        <dbReference type="EMBL" id="CAF1347037.1"/>
    </source>
</evidence>
<proteinExistence type="predicted"/>
<reference evidence="1" key="1">
    <citation type="submission" date="2021-02" db="EMBL/GenBank/DDBJ databases">
        <authorList>
            <person name="Nowell W R."/>
        </authorList>
    </citation>
    <scope>NUCLEOTIDE SEQUENCE</scope>
</reference>
<feature type="non-terminal residue" evidence="1">
    <location>
        <position position="1"/>
    </location>
</feature>
<sequence>MRSRLTFIFRQKLKPQIITASLTSGLIAGYLFSKYKPIIHAEMNTSVNVGERIPTLPTYSMIEVAKHTTREK</sequence>
<name>A0A815H5G6_9BILA</name>
<protein>
    <submittedName>
        <fullName evidence="1">Uncharacterized protein</fullName>
    </submittedName>
</protein>
<dbReference type="AlphaFoldDB" id="A0A815H5G6"/>
<gene>
    <name evidence="2" type="ORF">JBS370_LOCUS23586</name>
    <name evidence="1" type="ORF">ZHD862_LOCUS30353</name>
</gene>
<comment type="caution">
    <text evidence="1">The sequence shown here is derived from an EMBL/GenBank/DDBJ whole genome shotgun (WGS) entry which is preliminary data.</text>
</comment>
<dbReference type="EMBL" id="CAJNOT010002846">
    <property type="protein sequence ID" value="CAF1347037.1"/>
    <property type="molecule type" value="Genomic_DNA"/>
</dbReference>
<dbReference type="Proteomes" id="UP000663864">
    <property type="component" value="Unassembled WGS sequence"/>
</dbReference>
<organism evidence="1 3">
    <name type="scientific">Rotaria sordida</name>
    <dbReference type="NCBI Taxonomy" id="392033"/>
    <lineage>
        <taxon>Eukaryota</taxon>
        <taxon>Metazoa</taxon>
        <taxon>Spiralia</taxon>
        <taxon>Gnathifera</taxon>
        <taxon>Rotifera</taxon>
        <taxon>Eurotatoria</taxon>
        <taxon>Bdelloidea</taxon>
        <taxon>Philodinida</taxon>
        <taxon>Philodinidae</taxon>
        <taxon>Rotaria</taxon>
    </lineage>
</organism>
<evidence type="ECO:0000313" key="3">
    <source>
        <dbReference type="Proteomes" id="UP000663864"/>
    </source>
</evidence>
<evidence type="ECO:0000313" key="2">
    <source>
        <dbReference type="EMBL" id="CAF3951956.1"/>
    </source>
</evidence>
<dbReference type="EMBL" id="CAJOBD010003501">
    <property type="protein sequence ID" value="CAF3951956.1"/>
    <property type="molecule type" value="Genomic_DNA"/>
</dbReference>
<dbReference type="Proteomes" id="UP000663836">
    <property type="component" value="Unassembled WGS sequence"/>
</dbReference>
<accession>A0A815H5G6</accession>